<keyword evidence="1" id="KW-0238">DNA-binding</keyword>
<sequence>MVIVFGQQQPNMKLKKKIYNLMRIYPQLEDELLEWFCELRKQLKTVTRYMISAKARSIATKQEYRRIGIEEEEESNKLSPESTEDAEDNESDQEYEYCEHYKDKGNYVN</sequence>
<feature type="domain" description="HTH CENPB-type" evidence="3">
    <location>
        <begin position="25"/>
        <end position="62"/>
    </location>
</feature>
<dbReference type="Gene3D" id="1.10.10.60">
    <property type="entry name" value="Homeodomain-like"/>
    <property type="match status" value="1"/>
</dbReference>
<name>A0A9N9II56_9GLOM</name>
<organism evidence="4 5">
    <name type="scientific">Dentiscutata erythropus</name>
    <dbReference type="NCBI Taxonomy" id="1348616"/>
    <lineage>
        <taxon>Eukaryota</taxon>
        <taxon>Fungi</taxon>
        <taxon>Fungi incertae sedis</taxon>
        <taxon>Mucoromycota</taxon>
        <taxon>Glomeromycotina</taxon>
        <taxon>Glomeromycetes</taxon>
        <taxon>Diversisporales</taxon>
        <taxon>Gigasporaceae</taxon>
        <taxon>Dentiscutata</taxon>
    </lineage>
</organism>
<keyword evidence="5" id="KW-1185">Reference proteome</keyword>
<dbReference type="Pfam" id="PF03221">
    <property type="entry name" value="HTH_Tnp_Tc5"/>
    <property type="match status" value="1"/>
</dbReference>
<evidence type="ECO:0000256" key="1">
    <source>
        <dbReference type="ARBA" id="ARBA00023125"/>
    </source>
</evidence>
<dbReference type="AlphaFoldDB" id="A0A9N9II56"/>
<feature type="region of interest" description="Disordered" evidence="2">
    <location>
        <begin position="65"/>
        <end position="109"/>
    </location>
</feature>
<evidence type="ECO:0000313" key="5">
    <source>
        <dbReference type="Proteomes" id="UP000789405"/>
    </source>
</evidence>
<evidence type="ECO:0000259" key="3">
    <source>
        <dbReference type="Pfam" id="PF03221"/>
    </source>
</evidence>
<evidence type="ECO:0000256" key="2">
    <source>
        <dbReference type="SAM" id="MobiDB-lite"/>
    </source>
</evidence>
<proteinExistence type="predicted"/>
<dbReference type="GO" id="GO:0003677">
    <property type="term" value="F:DNA binding"/>
    <property type="evidence" value="ECO:0007669"/>
    <property type="project" value="UniProtKB-KW"/>
</dbReference>
<dbReference type="Proteomes" id="UP000789405">
    <property type="component" value="Unassembled WGS sequence"/>
</dbReference>
<evidence type="ECO:0000313" key="4">
    <source>
        <dbReference type="EMBL" id="CAG8738107.1"/>
    </source>
</evidence>
<accession>A0A9N9II56</accession>
<feature type="compositionally biased region" description="Acidic residues" evidence="2">
    <location>
        <begin position="82"/>
        <end position="96"/>
    </location>
</feature>
<dbReference type="InterPro" id="IPR006600">
    <property type="entry name" value="HTH_CenpB_DNA-bd_dom"/>
</dbReference>
<feature type="non-terminal residue" evidence="4">
    <location>
        <position position="109"/>
    </location>
</feature>
<gene>
    <name evidence="4" type="ORF">DERYTH_LOCUS15747</name>
</gene>
<reference evidence="4" key="1">
    <citation type="submission" date="2021-06" db="EMBL/GenBank/DDBJ databases">
        <authorList>
            <person name="Kallberg Y."/>
            <person name="Tangrot J."/>
            <person name="Rosling A."/>
        </authorList>
    </citation>
    <scope>NUCLEOTIDE SEQUENCE</scope>
    <source>
        <strain evidence="4">MA453B</strain>
    </source>
</reference>
<protein>
    <submittedName>
        <fullName evidence="4">19300_t:CDS:1</fullName>
    </submittedName>
</protein>
<feature type="compositionally biased region" description="Basic and acidic residues" evidence="2">
    <location>
        <begin position="97"/>
        <end position="109"/>
    </location>
</feature>
<comment type="caution">
    <text evidence="4">The sequence shown here is derived from an EMBL/GenBank/DDBJ whole genome shotgun (WGS) entry which is preliminary data.</text>
</comment>
<dbReference type="EMBL" id="CAJVPY010013038">
    <property type="protein sequence ID" value="CAG8738107.1"/>
    <property type="molecule type" value="Genomic_DNA"/>
</dbReference>